<dbReference type="PANTHER" id="PTHR39160">
    <property type="entry name" value="CELL WALL-BINDING PROTEIN YOCH"/>
    <property type="match status" value="1"/>
</dbReference>
<dbReference type="SUPFAM" id="SSF54106">
    <property type="entry name" value="LysM domain"/>
    <property type="match status" value="1"/>
</dbReference>
<dbReference type="CDD" id="cd00118">
    <property type="entry name" value="LysM"/>
    <property type="match status" value="1"/>
</dbReference>
<dbReference type="InterPro" id="IPR036779">
    <property type="entry name" value="LysM_dom_sf"/>
</dbReference>
<dbReference type="SMART" id="SM00257">
    <property type="entry name" value="LysM"/>
    <property type="match status" value="1"/>
</dbReference>
<feature type="domain" description="LysM" evidence="3">
    <location>
        <begin position="27"/>
        <end position="71"/>
    </location>
</feature>
<dbReference type="RefSeq" id="WP_241368303.1">
    <property type="nucleotide sequence ID" value="NZ_JAKZFC010000001.1"/>
</dbReference>
<reference evidence="4 5" key="1">
    <citation type="submission" date="2022-03" db="EMBL/GenBank/DDBJ databases">
        <authorList>
            <person name="Jo J.-H."/>
            <person name="Im W.-T."/>
        </authorList>
    </citation>
    <scope>NUCLEOTIDE SEQUENCE [LARGE SCALE GENOMIC DNA]</scope>
    <source>
        <strain evidence="4 5">MA9</strain>
    </source>
</reference>
<evidence type="ECO:0000259" key="3">
    <source>
        <dbReference type="PROSITE" id="PS51782"/>
    </source>
</evidence>
<dbReference type="Proteomes" id="UP001316087">
    <property type="component" value="Unassembled WGS sequence"/>
</dbReference>
<feature type="chain" id="PRO_5046116583" evidence="2">
    <location>
        <begin position="27"/>
        <end position="195"/>
    </location>
</feature>
<keyword evidence="5" id="KW-1185">Reference proteome</keyword>
<evidence type="ECO:0000313" key="5">
    <source>
        <dbReference type="Proteomes" id="UP001316087"/>
    </source>
</evidence>
<dbReference type="PANTHER" id="PTHR39160:SF4">
    <property type="entry name" value="RESUSCITATION-PROMOTING FACTOR RPFB"/>
    <property type="match status" value="1"/>
</dbReference>
<dbReference type="InterPro" id="IPR018392">
    <property type="entry name" value="LysM"/>
</dbReference>
<dbReference type="Pfam" id="PF01476">
    <property type="entry name" value="LysM"/>
    <property type="match status" value="1"/>
</dbReference>
<protein>
    <submittedName>
        <fullName evidence="4">3D domain-containing protein</fullName>
    </submittedName>
</protein>
<dbReference type="SUPFAM" id="SSF50685">
    <property type="entry name" value="Barwin-like endoglucanases"/>
    <property type="match status" value="1"/>
</dbReference>
<comment type="caution">
    <text evidence="4">The sequence shown here is derived from an EMBL/GenBank/DDBJ whole genome shotgun (WGS) entry which is preliminary data.</text>
</comment>
<evidence type="ECO:0000313" key="4">
    <source>
        <dbReference type="EMBL" id="MCH7321272.1"/>
    </source>
</evidence>
<gene>
    <name evidence="4" type="ORF">LZ480_05140</name>
</gene>
<dbReference type="CDD" id="cd22786">
    <property type="entry name" value="DPBB_YuiC-like"/>
    <property type="match status" value="1"/>
</dbReference>
<evidence type="ECO:0000256" key="2">
    <source>
        <dbReference type="SAM" id="SignalP"/>
    </source>
</evidence>
<dbReference type="InterPro" id="IPR036908">
    <property type="entry name" value="RlpA-like_sf"/>
</dbReference>
<dbReference type="InterPro" id="IPR051933">
    <property type="entry name" value="Resuscitation_pf_RpfB"/>
</dbReference>
<keyword evidence="1 2" id="KW-0732">Signal</keyword>
<organism evidence="4 5">
    <name type="scientific">Solibacillus palustris</name>
    <dbReference type="NCBI Taxonomy" id="2908203"/>
    <lineage>
        <taxon>Bacteria</taxon>
        <taxon>Bacillati</taxon>
        <taxon>Bacillota</taxon>
        <taxon>Bacilli</taxon>
        <taxon>Bacillales</taxon>
        <taxon>Caryophanaceae</taxon>
        <taxon>Solibacillus</taxon>
    </lineage>
</organism>
<dbReference type="PROSITE" id="PS51782">
    <property type="entry name" value="LYSM"/>
    <property type="match status" value="1"/>
</dbReference>
<feature type="signal peptide" evidence="2">
    <location>
        <begin position="1"/>
        <end position="26"/>
    </location>
</feature>
<dbReference type="Pfam" id="PF06725">
    <property type="entry name" value="3D"/>
    <property type="match status" value="1"/>
</dbReference>
<dbReference type="Gene3D" id="2.40.40.10">
    <property type="entry name" value="RlpA-like domain"/>
    <property type="match status" value="1"/>
</dbReference>
<name>A0ABS9UAB6_9BACL</name>
<sequence length="195" mass="21606">MFKHKLILSLSLFLFSSILYVNTTNAATYTVKAGENIEEIAKRYDTTVQELLDLNRIQSANDIVEHLVLRLPEEKPKETPKEQPKKSVEEIETIDGYEVVKTLTVEASAFTASCNGCSGKTAYGIDLHKNPDIKLIAVDPDMIPLGTKVWVKGYGIAIAGDTGGSIKGGKIDVFMKTKKEAYSWGRKKVEIKILK</sequence>
<dbReference type="Gene3D" id="3.10.350.10">
    <property type="entry name" value="LysM domain"/>
    <property type="match status" value="1"/>
</dbReference>
<dbReference type="EMBL" id="JAKZFC010000001">
    <property type="protein sequence ID" value="MCH7321272.1"/>
    <property type="molecule type" value="Genomic_DNA"/>
</dbReference>
<accession>A0ABS9UAB6</accession>
<dbReference type="InterPro" id="IPR010611">
    <property type="entry name" value="3D_dom"/>
</dbReference>
<evidence type="ECO:0000256" key="1">
    <source>
        <dbReference type="ARBA" id="ARBA00022729"/>
    </source>
</evidence>
<proteinExistence type="predicted"/>